<sequence>METSGKSQSVNGGKRYAESSEGGRTGEAGERLASEGEGWTKQVTRKRVLHPTLGDPLEKMKCCSGPLTLETARSPRPLTLIWQKLKVDGHSSVAVSHNKDEDVRGADGEVEYWVTSVISFTGLQGCRSHCVEDAVRRSGHGPYKFHSFI</sequence>
<reference evidence="2 3" key="1">
    <citation type="submission" date="2019-05" db="EMBL/GenBank/DDBJ databases">
        <title>Another draft genome of Portunus trituberculatus and its Hox gene families provides insights of decapod evolution.</title>
        <authorList>
            <person name="Jeong J.-H."/>
            <person name="Song I."/>
            <person name="Kim S."/>
            <person name="Choi T."/>
            <person name="Kim D."/>
            <person name="Ryu S."/>
            <person name="Kim W."/>
        </authorList>
    </citation>
    <scope>NUCLEOTIDE SEQUENCE [LARGE SCALE GENOMIC DNA]</scope>
    <source>
        <tissue evidence="2">Muscle</tissue>
    </source>
</reference>
<comment type="caution">
    <text evidence="2">The sequence shown here is derived from an EMBL/GenBank/DDBJ whole genome shotgun (WGS) entry which is preliminary data.</text>
</comment>
<dbReference type="EMBL" id="VSRR010042040">
    <property type="protein sequence ID" value="MPC75865.1"/>
    <property type="molecule type" value="Genomic_DNA"/>
</dbReference>
<accession>A0A5B7I147</accession>
<evidence type="ECO:0000256" key="1">
    <source>
        <dbReference type="SAM" id="MobiDB-lite"/>
    </source>
</evidence>
<dbReference type="Proteomes" id="UP000324222">
    <property type="component" value="Unassembled WGS sequence"/>
</dbReference>
<feature type="compositionally biased region" description="Polar residues" evidence="1">
    <location>
        <begin position="1"/>
        <end position="11"/>
    </location>
</feature>
<name>A0A5B7I147_PORTR</name>
<organism evidence="2 3">
    <name type="scientific">Portunus trituberculatus</name>
    <name type="common">Swimming crab</name>
    <name type="synonym">Neptunus trituberculatus</name>
    <dbReference type="NCBI Taxonomy" id="210409"/>
    <lineage>
        <taxon>Eukaryota</taxon>
        <taxon>Metazoa</taxon>
        <taxon>Ecdysozoa</taxon>
        <taxon>Arthropoda</taxon>
        <taxon>Crustacea</taxon>
        <taxon>Multicrustacea</taxon>
        <taxon>Malacostraca</taxon>
        <taxon>Eumalacostraca</taxon>
        <taxon>Eucarida</taxon>
        <taxon>Decapoda</taxon>
        <taxon>Pleocyemata</taxon>
        <taxon>Brachyura</taxon>
        <taxon>Eubrachyura</taxon>
        <taxon>Portunoidea</taxon>
        <taxon>Portunidae</taxon>
        <taxon>Portuninae</taxon>
        <taxon>Portunus</taxon>
    </lineage>
</organism>
<protein>
    <submittedName>
        <fullName evidence="2">Uncharacterized protein</fullName>
    </submittedName>
</protein>
<evidence type="ECO:0000313" key="2">
    <source>
        <dbReference type="EMBL" id="MPC75865.1"/>
    </source>
</evidence>
<evidence type="ECO:0000313" key="3">
    <source>
        <dbReference type="Proteomes" id="UP000324222"/>
    </source>
</evidence>
<proteinExistence type="predicted"/>
<dbReference type="AlphaFoldDB" id="A0A5B7I147"/>
<keyword evidence="3" id="KW-1185">Reference proteome</keyword>
<gene>
    <name evidence="2" type="ORF">E2C01_070262</name>
</gene>
<feature type="region of interest" description="Disordered" evidence="1">
    <location>
        <begin position="1"/>
        <end position="51"/>
    </location>
</feature>